<dbReference type="HOGENOM" id="CLU_1902984_0_0_9"/>
<dbReference type="STRING" id="1128398.Curi_c06510"/>
<keyword evidence="2" id="KW-1185">Reference proteome</keyword>
<dbReference type="EMBL" id="CP003326">
    <property type="protein sequence ID" value="AFS77724.1"/>
    <property type="molecule type" value="Genomic_DNA"/>
</dbReference>
<evidence type="ECO:0000313" key="1">
    <source>
        <dbReference type="EMBL" id="AFS77724.1"/>
    </source>
</evidence>
<proteinExistence type="predicted"/>
<sequence>MAYMLNSKVICDIPGSLDCQQIDTGEIEIRSVNDIVIHGRVVDCQGDGIEGAVVKIFRRRDNGTLRAIDHTFSGCEGFYMINIPRDGNDPIVVMTSASTCNAPEQCSGEQCDLECNGSGEDKGKCRSSKRAYK</sequence>
<accession>K0AWW2</accession>
<dbReference type="AlphaFoldDB" id="K0AWW2"/>
<protein>
    <submittedName>
        <fullName evidence="1">Uncharacterized protein</fullName>
    </submittedName>
</protein>
<gene>
    <name evidence="1" type="ordered locus">Curi_c06510</name>
</gene>
<dbReference type="SUPFAM" id="SSF49464">
    <property type="entry name" value="Carboxypeptidase regulatory domain-like"/>
    <property type="match status" value="1"/>
</dbReference>
<evidence type="ECO:0000313" key="2">
    <source>
        <dbReference type="Proteomes" id="UP000006094"/>
    </source>
</evidence>
<dbReference type="KEGG" id="cad:Curi_c06510"/>
<dbReference type="RefSeq" id="WP_014966861.1">
    <property type="nucleotide sequence ID" value="NC_018664.1"/>
</dbReference>
<organism evidence="1 2">
    <name type="scientific">Gottschalkia acidurici (strain ATCC 7906 / DSM 604 / BCRC 14475 / CIP 104303 / KCTC 5404 / NCIMB 10678 / 9a)</name>
    <name type="common">Clostridium acidurici</name>
    <dbReference type="NCBI Taxonomy" id="1128398"/>
    <lineage>
        <taxon>Bacteria</taxon>
        <taxon>Bacillati</taxon>
        <taxon>Bacillota</taxon>
        <taxon>Tissierellia</taxon>
        <taxon>Tissierellales</taxon>
        <taxon>Gottschalkiaceae</taxon>
        <taxon>Gottschalkia</taxon>
    </lineage>
</organism>
<dbReference type="Proteomes" id="UP000006094">
    <property type="component" value="Chromosome"/>
</dbReference>
<dbReference type="OrthoDB" id="1807736at2"/>
<dbReference type="InterPro" id="IPR008969">
    <property type="entry name" value="CarboxyPept-like_regulatory"/>
</dbReference>
<reference evidence="1 2" key="1">
    <citation type="journal article" date="2012" name="PLoS ONE">
        <title>The purine-utilizing bacterium Clostridium acidurici 9a: a genome-guided metabolic reconsideration.</title>
        <authorList>
            <person name="Hartwich K."/>
            <person name="Poehlein A."/>
            <person name="Daniel R."/>
        </authorList>
    </citation>
    <scope>NUCLEOTIDE SEQUENCE [LARGE SCALE GENOMIC DNA]</scope>
    <source>
        <strain evidence="2">ATCC 7906 / DSM 604 / BCRC 14475 / CIP 104303 / KCTC 5404 / NCIMB 10678 / 9a</strain>
    </source>
</reference>
<name>K0AWW2_GOTA9</name>